<dbReference type="Proteomes" id="UP000220836">
    <property type="component" value="Unassembled WGS sequence"/>
</dbReference>
<dbReference type="RefSeq" id="WP_097804797.1">
    <property type="nucleotide sequence ID" value="NZ_FXYH01000007.1"/>
</dbReference>
<keyword evidence="1" id="KW-0812">Transmembrane</keyword>
<evidence type="ECO:0000313" key="3">
    <source>
        <dbReference type="Proteomes" id="UP000220836"/>
    </source>
</evidence>
<gene>
    <name evidence="2" type="ORF">PEV8663_02299</name>
</gene>
<accession>A0A238KHK7</accession>
<protein>
    <recommendedName>
        <fullName evidence="4">Dihydroorotate dehydrogenase</fullName>
    </recommendedName>
</protein>
<evidence type="ECO:0000313" key="2">
    <source>
        <dbReference type="EMBL" id="SMX41532.1"/>
    </source>
</evidence>
<evidence type="ECO:0000256" key="1">
    <source>
        <dbReference type="SAM" id="Phobius"/>
    </source>
</evidence>
<keyword evidence="1" id="KW-0472">Membrane</keyword>
<dbReference type="AlphaFoldDB" id="A0A238KHK7"/>
<name>A0A238KHK7_9RHOB</name>
<keyword evidence="1" id="KW-1133">Transmembrane helix</keyword>
<dbReference type="OrthoDB" id="7863719at2"/>
<feature type="transmembrane region" description="Helical" evidence="1">
    <location>
        <begin position="62"/>
        <end position="87"/>
    </location>
</feature>
<reference evidence="2 3" key="1">
    <citation type="submission" date="2017-05" db="EMBL/GenBank/DDBJ databases">
        <authorList>
            <person name="Song R."/>
            <person name="Chenine A.L."/>
            <person name="Ruprecht R.M."/>
        </authorList>
    </citation>
    <scope>NUCLEOTIDE SEQUENCE [LARGE SCALE GENOMIC DNA]</scope>
    <source>
        <strain evidence="2 3">CECT 8663</strain>
    </source>
</reference>
<dbReference type="EMBL" id="FXYH01000007">
    <property type="protein sequence ID" value="SMX41532.1"/>
    <property type="molecule type" value="Genomic_DNA"/>
</dbReference>
<evidence type="ECO:0008006" key="4">
    <source>
        <dbReference type="Google" id="ProtNLM"/>
    </source>
</evidence>
<keyword evidence="3" id="KW-1185">Reference proteome</keyword>
<organism evidence="2 3">
    <name type="scientific">Pelagimonas varians</name>
    <dbReference type="NCBI Taxonomy" id="696760"/>
    <lineage>
        <taxon>Bacteria</taxon>
        <taxon>Pseudomonadati</taxon>
        <taxon>Pseudomonadota</taxon>
        <taxon>Alphaproteobacteria</taxon>
        <taxon>Rhodobacterales</taxon>
        <taxon>Roseobacteraceae</taxon>
        <taxon>Pelagimonas</taxon>
    </lineage>
</organism>
<sequence>MSDERKTDLTGDLGLDAFFSAARDDTPMPSGDFMARIEADALAALPAKSQQAPVSIPLWRQVLVAIGGVPGAAGLAAACVAGIWIGVAPPQSLSEIWSQSAGLEAYEVDPLSGFDLAMLEG</sequence>
<proteinExistence type="predicted"/>